<dbReference type="GO" id="GO:0003677">
    <property type="term" value="F:DNA binding"/>
    <property type="evidence" value="ECO:0007669"/>
    <property type="project" value="UniProtKB-KW"/>
</dbReference>
<dbReference type="PATRIC" id="fig|49338.4.peg.4275"/>
<dbReference type="InterPro" id="IPR047057">
    <property type="entry name" value="MerR_fam"/>
</dbReference>
<keyword evidence="2" id="KW-0805">Transcription regulation</keyword>
<dbReference type="InterPro" id="IPR000551">
    <property type="entry name" value="MerR-type_HTH_dom"/>
</dbReference>
<dbReference type="SUPFAM" id="SSF46955">
    <property type="entry name" value="Putative DNA-binding domain"/>
    <property type="match status" value="1"/>
</dbReference>
<evidence type="ECO:0000256" key="4">
    <source>
        <dbReference type="ARBA" id="ARBA00023163"/>
    </source>
</evidence>
<dbReference type="PANTHER" id="PTHR30204:SF69">
    <property type="entry name" value="MERR-FAMILY TRANSCRIPTIONAL REGULATOR"/>
    <property type="match status" value="1"/>
</dbReference>
<keyword evidence="3" id="KW-0238">DNA-binding</keyword>
<dbReference type="RefSeq" id="WP_208926249.1">
    <property type="nucleotide sequence ID" value="NZ_LK996017.1"/>
</dbReference>
<evidence type="ECO:0000259" key="5">
    <source>
        <dbReference type="PROSITE" id="PS50937"/>
    </source>
</evidence>
<dbReference type="EMBL" id="LK996017">
    <property type="protein sequence ID" value="CDX03863.1"/>
    <property type="molecule type" value="Genomic_DNA"/>
</dbReference>
<keyword evidence="1" id="KW-0678">Repressor</keyword>
<dbReference type="PANTHER" id="PTHR30204">
    <property type="entry name" value="REDOX-CYCLING DRUG-SENSING TRANSCRIPTIONAL ACTIVATOR SOXR"/>
    <property type="match status" value="1"/>
</dbReference>
<organism evidence="6">
    <name type="scientific">Desulfitobacterium hafniense</name>
    <name type="common">Desulfitobacterium frappieri</name>
    <dbReference type="NCBI Taxonomy" id="49338"/>
    <lineage>
        <taxon>Bacteria</taxon>
        <taxon>Bacillati</taxon>
        <taxon>Bacillota</taxon>
        <taxon>Clostridia</taxon>
        <taxon>Eubacteriales</taxon>
        <taxon>Desulfitobacteriaceae</taxon>
        <taxon>Desulfitobacterium</taxon>
    </lineage>
</organism>
<gene>
    <name evidence="6" type="ORF">DPCES_3977</name>
</gene>
<dbReference type="PROSITE" id="PS50937">
    <property type="entry name" value="HTH_MERR_2"/>
    <property type="match status" value="1"/>
</dbReference>
<dbReference type="Pfam" id="PF13411">
    <property type="entry name" value="MerR_1"/>
    <property type="match status" value="1"/>
</dbReference>
<evidence type="ECO:0000256" key="3">
    <source>
        <dbReference type="ARBA" id="ARBA00023125"/>
    </source>
</evidence>
<evidence type="ECO:0000256" key="2">
    <source>
        <dbReference type="ARBA" id="ARBA00023015"/>
    </source>
</evidence>
<dbReference type="InterPro" id="IPR009061">
    <property type="entry name" value="DNA-bd_dom_put_sf"/>
</dbReference>
<reference evidence="6" key="1">
    <citation type="submission" date="2014-07" db="EMBL/GenBank/DDBJ databases">
        <authorList>
            <person name="Hornung V.Bastian."/>
        </authorList>
    </citation>
    <scope>NUCLEOTIDE SEQUENCE</scope>
    <source>
        <strain evidence="6">PCE-S</strain>
    </source>
</reference>
<evidence type="ECO:0000256" key="1">
    <source>
        <dbReference type="ARBA" id="ARBA00022491"/>
    </source>
</evidence>
<dbReference type="SMART" id="SM00422">
    <property type="entry name" value="HTH_MERR"/>
    <property type="match status" value="1"/>
</dbReference>
<protein>
    <submittedName>
        <fullName evidence="6">Transcriptional regulator, MerR</fullName>
    </submittedName>
</protein>
<dbReference type="GO" id="GO:0003700">
    <property type="term" value="F:DNA-binding transcription factor activity"/>
    <property type="evidence" value="ECO:0007669"/>
    <property type="project" value="InterPro"/>
</dbReference>
<evidence type="ECO:0000313" key="6">
    <source>
        <dbReference type="EMBL" id="CDX03863.1"/>
    </source>
</evidence>
<sequence>MKYRIGEFSKLLGVTVDTLKHYESLQIIEPLKDEKNNYRYFDDYDARTIIKSRTLRSLNLPLDDVAKLMASDSATDVVEKMEESKQALKEQIHKNTLLLNKMIEVQDEIIAINSSLHKFKIKSLPGLYRLQHTDKDHLLKNSSIENAVSSWMNALPYTFSCFRIKTEEFLSGLEIYDYDWGQAIWENELEYVDLKITEDIEYIPPQTYLSTVLSSTNREYFLSNSRALIMNQIDEQPYAIMGDIVGKLIFTSIKNGRRISYIEIYIPVQGEL</sequence>
<dbReference type="AlphaFoldDB" id="A0A098B4R5"/>
<name>A0A098B4R5_DESHA</name>
<proteinExistence type="predicted"/>
<dbReference type="CDD" id="cd00592">
    <property type="entry name" value="HTH_MerR-like"/>
    <property type="match status" value="1"/>
</dbReference>
<keyword evidence="4" id="KW-0804">Transcription</keyword>
<accession>A0A098B4R5</accession>
<feature type="domain" description="HTH merR-type" evidence="5">
    <location>
        <begin position="2"/>
        <end position="71"/>
    </location>
</feature>
<dbReference type="Gene3D" id="1.10.1660.10">
    <property type="match status" value="1"/>
</dbReference>